<evidence type="ECO:0000313" key="3">
    <source>
        <dbReference type="Proteomes" id="UP000648722"/>
    </source>
</evidence>
<dbReference type="EMBL" id="BMFS01000013">
    <property type="protein sequence ID" value="GGH07134.1"/>
    <property type="molecule type" value="Genomic_DNA"/>
</dbReference>
<evidence type="ECO:0000313" key="2">
    <source>
        <dbReference type="EMBL" id="GGH07134.1"/>
    </source>
</evidence>
<keyword evidence="1" id="KW-0472">Membrane</keyword>
<evidence type="ECO:0000256" key="1">
    <source>
        <dbReference type="SAM" id="Phobius"/>
    </source>
</evidence>
<keyword evidence="1" id="KW-1133">Transmembrane helix</keyword>
<organism evidence="2 3">
    <name type="scientific">Glycocaulis albus</name>
    <dbReference type="NCBI Taxonomy" id="1382801"/>
    <lineage>
        <taxon>Bacteria</taxon>
        <taxon>Pseudomonadati</taxon>
        <taxon>Pseudomonadota</taxon>
        <taxon>Alphaproteobacteria</taxon>
        <taxon>Maricaulales</taxon>
        <taxon>Maricaulaceae</taxon>
        <taxon>Glycocaulis</taxon>
    </lineage>
</organism>
<protein>
    <submittedName>
        <fullName evidence="2">Uncharacterized protein</fullName>
    </submittedName>
</protein>
<feature type="transmembrane region" description="Helical" evidence="1">
    <location>
        <begin position="102"/>
        <end position="124"/>
    </location>
</feature>
<proteinExistence type="predicted"/>
<comment type="caution">
    <text evidence="2">The sequence shown here is derived from an EMBL/GenBank/DDBJ whole genome shotgun (WGS) entry which is preliminary data.</text>
</comment>
<accession>A0ABQ1XZD6</accession>
<dbReference type="Proteomes" id="UP000648722">
    <property type="component" value="Unassembled WGS sequence"/>
</dbReference>
<keyword evidence="1" id="KW-0812">Transmembrane</keyword>
<gene>
    <name evidence="2" type="ORF">GCM10007420_24790</name>
</gene>
<sequence>MTRLMPAITLAITFLAAAAGLRYAESAGLIGPDVAQRVVQAMIGIMLAGFANMMPKRLGSRRYSPEAEARLQLARRVGGWSLTLAGLAHAAIWAFAPIDAASLAAMAVVGSALGLTVGFAVWACTRLGKGSPAGTASGS</sequence>
<reference evidence="3" key="1">
    <citation type="journal article" date="2019" name="Int. J. Syst. Evol. Microbiol.">
        <title>The Global Catalogue of Microorganisms (GCM) 10K type strain sequencing project: providing services to taxonomists for standard genome sequencing and annotation.</title>
        <authorList>
            <consortium name="The Broad Institute Genomics Platform"/>
            <consortium name="The Broad Institute Genome Sequencing Center for Infectious Disease"/>
            <person name="Wu L."/>
            <person name="Ma J."/>
        </authorList>
    </citation>
    <scope>NUCLEOTIDE SEQUENCE [LARGE SCALE GENOMIC DNA]</scope>
    <source>
        <strain evidence="3">CGMCC 1.12766</strain>
    </source>
</reference>
<keyword evidence="3" id="KW-1185">Reference proteome</keyword>
<feature type="transmembrane region" description="Helical" evidence="1">
    <location>
        <begin position="73"/>
        <end position="96"/>
    </location>
</feature>
<name>A0ABQ1XZD6_9PROT</name>
<feature type="transmembrane region" description="Helical" evidence="1">
    <location>
        <begin position="34"/>
        <end position="53"/>
    </location>
</feature>
<dbReference type="RefSeq" id="WP_188452914.1">
    <property type="nucleotide sequence ID" value="NZ_BMFS01000013.1"/>
</dbReference>